<feature type="compositionally biased region" description="Low complexity" evidence="1">
    <location>
        <begin position="222"/>
        <end position="244"/>
    </location>
</feature>
<dbReference type="PANTHER" id="PTHR40758">
    <property type="entry name" value="CONSERVED PROTEIN"/>
    <property type="match status" value="1"/>
</dbReference>
<dbReference type="SUPFAM" id="SSF109854">
    <property type="entry name" value="DinB/YfiT-like putative metalloenzymes"/>
    <property type="match status" value="1"/>
</dbReference>
<dbReference type="EMBL" id="CP014518">
    <property type="protein sequence ID" value="AMM31982.1"/>
    <property type="molecule type" value="Genomic_DNA"/>
</dbReference>
<gene>
    <name evidence="3" type="ORF">SA2016_1302</name>
</gene>
<dbReference type="AlphaFoldDB" id="A0A127A2V8"/>
<reference evidence="3 4" key="1">
    <citation type="submission" date="2016-02" db="EMBL/GenBank/DDBJ databases">
        <title>Complete genome of Sinomonas atrocyanea KCTC 3377.</title>
        <authorList>
            <person name="Kim K.M."/>
        </authorList>
    </citation>
    <scope>NUCLEOTIDE SEQUENCE [LARGE SCALE GENOMIC DNA]</scope>
    <source>
        <strain evidence="3 4">KCTC 3377</strain>
    </source>
</reference>
<organism evidence="3 4">
    <name type="scientific">Sinomonas atrocyanea</name>
    <dbReference type="NCBI Taxonomy" id="37927"/>
    <lineage>
        <taxon>Bacteria</taxon>
        <taxon>Bacillati</taxon>
        <taxon>Actinomycetota</taxon>
        <taxon>Actinomycetes</taxon>
        <taxon>Micrococcales</taxon>
        <taxon>Micrococcaceae</taxon>
        <taxon>Sinomonas</taxon>
    </lineage>
</organism>
<proteinExistence type="predicted"/>
<dbReference type="STRING" id="37927.SA2016_1302"/>
<dbReference type="KEGG" id="satk:SA2016_1302"/>
<dbReference type="RefSeq" id="WP_066496737.1">
    <property type="nucleotide sequence ID" value="NZ_BJMO01000045.1"/>
</dbReference>
<feature type="region of interest" description="Disordered" evidence="1">
    <location>
        <begin position="201"/>
        <end position="258"/>
    </location>
</feature>
<evidence type="ECO:0000313" key="4">
    <source>
        <dbReference type="Proteomes" id="UP000070134"/>
    </source>
</evidence>
<accession>A0A127A2V8</accession>
<evidence type="ECO:0000256" key="1">
    <source>
        <dbReference type="SAM" id="MobiDB-lite"/>
    </source>
</evidence>
<dbReference type="InterPro" id="IPR034660">
    <property type="entry name" value="DinB/YfiT-like"/>
</dbReference>
<dbReference type="GO" id="GO:0046872">
    <property type="term" value="F:metal ion binding"/>
    <property type="evidence" value="ECO:0007669"/>
    <property type="project" value="InterPro"/>
</dbReference>
<dbReference type="InterPro" id="IPR017517">
    <property type="entry name" value="Maleyloyr_isom"/>
</dbReference>
<dbReference type="PANTHER" id="PTHR40758:SF1">
    <property type="entry name" value="CONSERVED PROTEIN"/>
    <property type="match status" value="1"/>
</dbReference>
<dbReference type="Pfam" id="PF11716">
    <property type="entry name" value="MDMPI_N"/>
    <property type="match status" value="1"/>
</dbReference>
<evidence type="ECO:0000313" key="3">
    <source>
        <dbReference type="EMBL" id="AMM31982.1"/>
    </source>
</evidence>
<name>A0A127A2V8_9MICC</name>
<dbReference type="GO" id="GO:0005886">
    <property type="term" value="C:plasma membrane"/>
    <property type="evidence" value="ECO:0007669"/>
    <property type="project" value="TreeGrafter"/>
</dbReference>
<keyword evidence="4" id="KW-1185">Reference proteome</keyword>
<protein>
    <recommendedName>
        <fullName evidence="2">Mycothiol-dependent maleylpyruvate isomerase metal-binding domain-containing protein</fullName>
    </recommendedName>
</protein>
<dbReference type="InterPro" id="IPR024344">
    <property type="entry name" value="MDMPI_metal-binding"/>
</dbReference>
<evidence type="ECO:0000259" key="2">
    <source>
        <dbReference type="Pfam" id="PF11716"/>
    </source>
</evidence>
<sequence length="258" mass="27064">MTAAAEFTAALDRIAALADAFAEAARDAAAQDPGLAQPVAGCPGWTALGLVDHLSGIHRWAAAALGSERAPRLEDRPEREAPVEWYRASAAHLVAALRAAGPEAPAWTLWDGRTAAFWARRQVHELAVHTFDLLEALGRASAWQLPEDLALDGIREVLDGFYPRQVRLGRSRGLPGVVRLEVTHDDGRPAASLVLPAAVPRRGRRGAARHRDGQCTGGLPGAVGAPPASGHRARAGPGDPRGAAGSLGPANGTEFRLT</sequence>
<dbReference type="NCBIfam" id="TIGR03083">
    <property type="entry name" value="maleylpyruvate isomerase family mycothiol-dependent enzyme"/>
    <property type="match status" value="1"/>
</dbReference>
<feature type="domain" description="Mycothiol-dependent maleylpyruvate isomerase metal-binding" evidence="2">
    <location>
        <begin position="17"/>
        <end position="133"/>
    </location>
</feature>
<dbReference type="Proteomes" id="UP000070134">
    <property type="component" value="Chromosome"/>
</dbReference>